<dbReference type="RefSeq" id="WP_110263494.1">
    <property type="nucleotide sequence ID" value="NZ_CAKZQT010000007.1"/>
</dbReference>
<comment type="function">
    <text evidence="5">O-methyltransferase that catalyzes the 2 O-methylation steps in the ubiquinone biosynthetic pathway.</text>
</comment>
<dbReference type="Proteomes" id="UP000248330">
    <property type="component" value="Unassembled WGS sequence"/>
</dbReference>
<dbReference type="EC" id="2.1.1.222" evidence="5"/>
<evidence type="ECO:0000313" key="7">
    <source>
        <dbReference type="EMBL" id="PXV71374.1"/>
    </source>
</evidence>
<proteinExistence type="inferred from homology"/>
<dbReference type="PANTHER" id="PTHR43464">
    <property type="entry name" value="METHYLTRANSFERASE"/>
    <property type="match status" value="1"/>
</dbReference>
<comment type="caution">
    <text evidence="7">The sequence shown here is derived from an EMBL/GenBank/DDBJ whole genome shotgun (WGS) entry which is preliminary data.</text>
</comment>
<name>A0A318EKK5_9GAMM</name>
<evidence type="ECO:0000256" key="4">
    <source>
        <dbReference type="ARBA" id="ARBA00022691"/>
    </source>
</evidence>
<dbReference type="EMBL" id="QICN01000001">
    <property type="protein sequence ID" value="PXV71374.1"/>
    <property type="molecule type" value="Genomic_DNA"/>
</dbReference>
<dbReference type="Pfam" id="PF13489">
    <property type="entry name" value="Methyltransf_23"/>
    <property type="match status" value="1"/>
</dbReference>
<feature type="binding site" evidence="5">
    <location>
        <position position="57"/>
    </location>
    <ligand>
        <name>S-adenosyl-L-methionine</name>
        <dbReference type="ChEBI" id="CHEBI:59789"/>
    </ligand>
</feature>
<dbReference type="SUPFAM" id="SSF53335">
    <property type="entry name" value="S-adenosyl-L-methionine-dependent methyltransferases"/>
    <property type="match status" value="1"/>
</dbReference>
<dbReference type="GO" id="GO:0032259">
    <property type="term" value="P:methylation"/>
    <property type="evidence" value="ECO:0007669"/>
    <property type="project" value="UniProtKB-KW"/>
</dbReference>
<dbReference type="OrthoDB" id="9801538at2"/>
<keyword evidence="7" id="KW-0830">Ubiquinone</keyword>
<dbReference type="UniPathway" id="UPA00232"/>
<evidence type="ECO:0000256" key="2">
    <source>
        <dbReference type="ARBA" id="ARBA00022679"/>
    </source>
</evidence>
<keyword evidence="3 5" id="KW-0831">Ubiquinone biosynthesis</keyword>
<dbReference type="EC" id="2.1.1.64" evidence="5"/>
<reference evidence="7 8" key="1">
    <citation type="submission" date="2018-04" db="EMBL/GenBank/DDBJ databases">
        <title>Genomic Encyclopedia of Type Strains, Phase IV (KMG-IV): sequencing the most valuable type-strain genomes for metagenomic binning, comparative biology and taxonomic classification.</title>
        <authorList>
            <person name="Goeker M."/>
        </authorList>
    </citation>
    <scope>NUCLEOTIDE SEQUENCE [LARGE SCALE GENOMIC DNA]</scope>
    <source>
        <strain evidence="7 8">DSM 104150</strain>
    </source>
</reference>
<evidence type="ECO:0000313" key="8">
    <source>
        <dbReference type="Proteomes" id="UP000248330"/>
    </source>
</evidence>
<dbReference type="GO" id="GO:0010420">
    <property type="term" value="F:polyprenyldihydroxybenzoate methyltransferase activity"/>
    <property type="evidence" value="ECO:0007669"/>
    <property type="project" value="InterPro"/>
</dbReference>
<comment type="catalytic activity">
    <reaction evidence="5">
        <text>a 3-(all-trans-polyprenyl)benzene-1,2-diol + S-adenosyl-L-methionine = a 2-methoxy-6-(all-trans-polyprenyl)phenol + S-adenosyl-L-homocysteine + H(+)</text>
        <dbReference type="Rhea" id="RHEA:31411"/>
        <dbReference type="Rhea" id="RHEA-COMP:9550"/>
        <dbReference type="Rhea" id="RHEA-COMP:9551"/>
        <dbReference type="ChEBI" id="CHEBI:15378"/>
        <dbReference type="ChEBI" id="CHEBI:57856"/>
        <dbReference type="ChEBI" id="CHEBI:59789"/>
        <dbReference type="ChEBI" id="CHEBI:62729"/>
        <dbReference type="ChEBI" id="CHEBI:62731"/>
        <dbReference type="EC" id="2.1.1.222"/>
    </reaction>
</comment>
<keyword evidence="4 5" id="KW-0949">S-adenosyl-L-methionine</keyword>
<dbReference type="PANTHER" id="PTHR43464:SF19">
    <property type="entry name" value="UBIQUINONE BIOSYNTHESIS O-METHYLTRANSFERASE, MITOCHONDRIAL"/>
    <property type="match status" value="1"/>
</dbReference>
<dbReference type="NCBIfam" id="TIGR01983">
    <property type="entry name" value="UbiG"/>
    <property type="match status" value="1"/>
</dbReference>
<dbReference type="InterPro" id="IPR029063">
    <property type="entry name" value="SAM-dependent_MTases_sf"/>
</dbReference>
<dbReference type="Gene3D" id="3.40.50.150">
    <property type="entry name" value="Vaccinia Virus protein VP39"/>
    <property type="match status" value="1"/>
</dbReference>
<dbReference type="HAMAP" id="MF_00472">
    <property type="entry name" value="UbiG"/>
    <property type="match status" value="1"/>
</dbReference>
<dbReference type="GO" id="GO:0102208">
    <property type="term" value="F:2-polyprenyl-6-hydroxyphenol methylase activity"/>
    <property type="evidence" value="ECO:0007669"/>
    <property type="project" value="UniProtKB-EC"/>
</dbReference>
<comment type="similarity">
    <text evidence="5">Belongs to the methyltransferase superfamily. UbiG/COQ3 family.</text>
</comment>
<evidence type="ECO:0000256" key="6">
    <source>
        <dbReference type="SAM" id="MobiDB-lite"/>
    </source>
</evidence>
<dbReference type="AlphaFoldDB" id="A0A318EKK5"/>
<keyword evidence="1 5" id="KW-0489">Methyltransferase</keyword>
<keyword evidence="2 5" id="KW-0808">Transferase</keyword>
<keyword evidence="8" id="KW-1185">Reference proteome</keyword>
<comment type="pathway">
    <text evidence="5">Cofactor biosynthesis; ubiquinone biosynthesis.</text>
</comment>
<feature type="binding site" evidence="5">
    <location>
        <position position="142"/>
    </location>
    <ligand>
        <name>S-adenosyl-L-methionine</name>
        <dbReference type="ChEBI" id="CHEBI:59789"/>
    </ligand>
</feature>
<comment type="catalytic activity">
    <reaction evidence="5">
        <text>a 3-demethylubiquinol + S-adenosyl-L-methionine = a ubiquinol + S-adenosyl-L-homocysteine + H(+)</text>
        <dbReference type="Rhea" id="RHEA:44380"/>
        <dbReference type="Rhea" id="RHEA-COMP:9566"/>
        <dbReference type="Rhea" id="RHEA-COMP:10914"/>
        <dbReference type="ChEBI" id="CHEBI:15378"/>
        <dbReference type="ChEBI" id="CHEBI:17976"/>
        <dbReference type="ChEBI" id="CHEBI:57856"/>
        <dbReference type="ChEBI" id="CHEBI:59789"/>
        <dbReference type="ChEBI" id="CHEBI:84422"/>
        <dbReference type="EC" id="2.1.1.64"/>
    </reaction>
</comment>
<evidence type="ECO:0000256" key="1">
    <source>
        <dbReference type="ARBA" id="ARBA00022603"/>
    </source>
</evidence>
<dbReference type="FunFam" id="3.40.50.150:FF:000028">
    <property type="entry name" value="Ubiquinone biosynthesis O-methyltransferase"/>
    <property type="match status" value="1"/>
</dbReference>
<accession>A0A318EKK5</accession>
<dbReference type="GO" id="GO:0061542">
    <property type="term" value="F:3-demethylubiquinol 3-O-methyltransferase activity"/>
    <property type="evidence" value="ECO:0007669"/>
    <property type="project" value="UniProtKB-UniRule"/>
</dbReference>
<feature type="region of interest" description="Disordered" evidence="6">
    <location>
        <begin position="1"/>
        <end position="23"/>
    </location>
</feature>
<dbReference type="InterPro" id="IPR010233">
    <property type="entry name" value="UbiG_MeTrfase"/>
</dbReference>
<organism evidence="7 8">
    <name type="scientific">Sinimarinibacterium flocculans</name>
    <dbReference type="NCBI Taxonomy" id="985250"/>
    <lineage>
        <taxon>Bacteria</taxon>
        <taxon>Pseudomonadati</taxon>
        <taxon>Pseudomonadota</taxon>
        <taxon>Gammaproteobacteria</taxon>
        <taxon>Nevskiales</taxon>
        <taxon>Nevskiaceae</taxon>
        <taxon>Sinimarinibacterium</taxon>
    </lineage>
</organism>
<sequence length="256" mass="27580">MTNASGTEHGPVGAGATAGTRSANVDQKEIANFDALAARWWDPQGEMQALHVINPPRVRYIARCADGLRGKRAVDVGCGGGLLAEALAREGAQVLGVDMAADVLAVARAHAQQSGVAVDYRQIAAEPLAAEQAGRYDLVCCLEMLEHVPDPASVVAACARLVRPGGDVVFSTIHRNPKSFALMIVGAEYLLNLVPRGTHQYEKFIRPSELEAWARAAGLELQGMKGLRYNPLLRAATLSDDIDVNYFMHCRRPQDR</sequence>
<dbReference type="CDD" id="cd02440">
    <property type="entry name" value="AdoMet_MTases"/>
    <property type="match status" value="1"/>
</dbReference>
<feature type="binding site" evidence="5">
    <location>
        <position position="77"/>
    </location>
    <ligand>
        <name>S-adenosyl-L-methionine</name>
        <dbReference type="ChEBI" id="CHEBI:59789"/>
    </ligand>
</feature>
<evidence type="ECO:0000256" key="3">
    <source>
        <dbReference type="ARBA" id="ARBA00022688"/>
    </source>
</evidence>
<feature type="binding site" evidence="5">
    <location>
        <position position="98"/>
    </location>
    <ligand>
        <name>S-adenosyl-L-methionine</name>
        <dbReference type="ChEBI" id="CHEBI:59789"/>
    </ligand>
</feature>
<protein>
    <recommendedName>
        <fullName evidence="5">Ubiquinone biosynthesis O-methyltransferase</fullName>
    </recommendedName>
    <alternativeName>
        <fullName evidence="5">2-polyprenyl-6-hydroxyphenol methylase</fullName>
        <ecNumber evidence="5">2.1.1.222</ecNumber>
    </alternativeName>
    <alternativeName>
        <fullName evidence="5">3-demethylubiquinone 3-O-methyltransferase</fullName>
        <ecNumber evidence="5">2.1.1.64</ecNumber>
    </alternativeName>
</protein>
<evidence type="ECO:0000256" key="5">
    <source>
        <dbReference type="HAMAP-Rule" id="MF_00472"/>
    </source>
</evidence>
<gene>
    <name evidence="5" type="primary">ubiG</name>
    <name evidence="7" type="ORF">C8D93_101420</name>
</gene>